<dbReference type="Pfam" id="PF24883">
    <property type="entry name" value="NPHP3_N"/>
    <property type="match status" value="1"/>
</dbReference>
<dbReference type="InterPro" id="IPR027417">
    <property type="entry name" value="P-loop_NTPase"/>
</dbReference>
<proteinExistence type="predicted"/>
<reference evidence="5" key="1">
    <citation type="journal article" date="2013" name="PLoS Pathog.">
        <title>Deciphering the cryptic genome: genome-wide analyses of the rice pathogen Fusarium fujikuroi reveal complex regulation of secondary metabolism and novel metabolites.</title>
        <authorList>
            <person name="Wiemann P."/>
            <person name="Sieber C.M."/>
            <person name="von Bargen K.W."/>
            <person name="Studt L."/>
            <person name="Niehaus E.M."/>
            <person name="Espino J.J."/>
            <person name="Huss K."/>
            <person name="Michielse C.B."/>
            <person name="Albermann S."/>
            <person name="Wagner D."/>
            <person name="Bergner S.V."/>
            <person name="Connolly L.R."/>
            <person name="Fischer A."/>
            <person name="Reuter G."/>
            <person name="Kleigrewe K."/>
            <person name="Bald T."/>
            <person name="Wingfield B.D."/>
            <person name="Ophir R."/>
            <person name="Freeman S."/>
            <person name="Hippler M."/>
            <person name="Smith K.M."/>
            <person name="Brown D.W."/>
            <person name="Proctor R.H."/>
            <person name="Munsterkotter M."/>
            <person name="Freitag M."/>
            <person name="Humpf H.U."/>
            <person name="Guldener U."/>
            <person name="Tudzynski B."/>
        </authorList>
    </citation>
    <scope>NUCLEOTIDE SEQUENCE [LARGE SCALE GENOMIC DNA]</scope>
    <source>
        <strain evidence="5">CBS 195.34 / IMI 58289 / NRRL A-6831</strain>
    </source>
</reference>
<dbReference type="PANTHER" id="PTHR10039">
    <property type="entry name" value="AMELOGENIN"/>
    <property type="match status" value="1"/>
</dbReference>
<evidence type="ECO:0000256" key="1">
    <source>
        <dbReference type="ARBA" id="ARBA00022737"/>
    </source>
</evidence>
<sequence length="1365" mass="154164">MEVVGVVAAVPGLIQIIQAVITAVRGVSKKDVAPKVAQNLIQSLQNVEQILERGKEQGLWTKPQFEQHKSTIKQWTTELVSLKLVLQPSNIKKETRRSLKKFYLVLTELEKTLNEWSTRLSHIQTELVLIMTHIQQEIMKDVLHETVTSRLRADLHPCSDSFIPDKSPGTCEWIWSQTTLSDWVKSSPTMPDSYLKRTLCIHGMKGCGKSVLIKSIAQKLGDQGQIALHFSFWSGDENQRKLQDLLRTLVWQTLRRIKDADLEKVSKLLTRSDGIDKRSLVEALRIALSGISQKVYCTIDGIDESSEDWNCSTDGCLSTVLDLVKDHTNLHVLLAGREASLRTFLKRAGPRLEITEHLIRGDIEKLIAAEIHDSLKSYSQAIRDEAQKSLEAKTQVMFLWVTLVLKELRRCSSVEDVRQTLQQVPHDLDREYHRLLLQLMIRTKGSLAKPSISMKRARCVLSSILACPEPMTGEDLCYAYATQANMNGTIEDDLITIDGIMDACGDFVRLTEGRYHTIHASATDFLIRPKNEWESEDANISYFQVDLAEAQESMSLACFKYIKSIDLGYPLTDGGAPSLPSKYIFFPYVARYLPFHLAAALQESEQVRIETSKFVKTHHFCALIEFLLATSENSLPNDFLGSMYYWGEIFARMWMELDQAFHLELDRRERDFGDQDERYQSWLALAFLIPESAQKVPEQQARPLKRFARHRSVFAEMKGNGISFLPRHIGNTHGPIIQRVSGSLQALSQIFATFRSTGTDLLAASAESMPVPMLLLAGRVARQQGNPLLAEKIAIISVKKTNGKGGIFELCSLLLLVAVRFYSNQDTSEVTVEMVRKSVLIADRLPTLPHIQMLKVEALQILILILLQHERKVEADEFIRMYEDLIGRYRKESSSRVWEYGLCHTRIGTASRTDALEYMARKLLYTGNYTVSADFSAQAVGILADSGSKPTSKDLSLLAINRDSLYKAGKLDECISSCQQLLDHSTKLSSEPIVTDARWQTQILVARCLAMAVDTAEADMWFRKATDEIALLGPDQRHQKRQSWFLFMMEDVALMGQYRLAQSMARELLEIKRVPPSDDEEDLGFGPLESLVSKLKDINSIDPSYLEFLRCHSLLITAQGVRDMAGRVDWFGRRLCSIYDDLESFSKRLPLLKLKYIDTCLRLDDGLFNAIGGYIMLGRFFFNQGNTEAADIVSSDAASRIFSDMSSDDPSWTFRLASQVYLFAGKFAKCIPLLCQAYEESLNVNGDAVFSFEMEMVYAFTYILGLEEFEEDLEKVDLRLSFLEKSCEHVAKASRARDEIDRSKGSGSQEEPRDGDHDAEESRKERMADLKARLEDLNVGSMLTEAVARLGSVAPGAEVLSENNS</sequence>
<evidence type="ECO:0000313" key="5">
    <source>
        <dbReference type="Proteomes" id="UP000016800"/>
    </source>
</evidence>
<protein>
    <recommendedName>
        <fullName evidence="3">Nephrocystin 3-like N-terminal domain-containing protein</fullName>
    </recommendedName>
</protein>
<organism evidence="4 5">
    <name type="scientific">Gibberella fujikuroi (strain CBS 195.34 / IMI 58289 / NRRL A-6831)</name>
    <name type="common">Bakanae and foot rot disease fungus</name>
    <name type="synonym">Fusarium fujikuroi</name>
    <dbReference type="NCBI Taxonomy" id="1279085"/>
    <lineage>
        <taxon>Eukaryota</taxon>
        <taxon>Fungi</taxon>
        <taxon>Dikarya</taxon>
        <taxon>Ascomycota</taxon>
        <taxon>Pezizomycotina</taxon>
        <taxon>Sordariomycetes</taxon>
        <taxon>Hypocreomycetidae</taxon>
        <taxon>Hypocreales</taxon>
        <taxon>Nectriaceae</taxon>
        <taxon>Fusarium</taxon>
        <taxon>Fusarium fujikuroi species complex</taxon>
    </lineage>
</organism>
<dbReference type="PANTHER" id="PTHR10039:SF17">
    <property type="entry name" value="FUNGAL STAND N-TERMINAL GOODBYE DOMAIN-CONTAINING PROTEIN-RELATED"/>
    <property type="match status" value="1"/>
</dbReference>
<name>S0E734_GIBF5</name>
<dbReference type="VEuPathDB" id="FungiDB:FFUJ_05424"/>
<dbReference type="Proteomes" id="UP000016800">
    <property type="component" value="Chromosome VI"/>
</dbReference>
<feature type="region of interest" description="Disordered" evidence="2">
    <location>
        <begin position="1294"/>
        <end position="1327"/>
    </location>
</feature>
<feature type="domain" description="Nephrocystin 3-like N-terminal" evidence="3">
    <location>
        <begin position="169"/>
        <end position="337"/>
    </location>
</feature>
<dbReference type="Gene3D" id="1.25.40.10">
    <property type="entry name" value="Tetratricopeptide repeat domain"/>
    <property type="match status" value="1"/>
</dbReference>
<keyword evidence="5" id="KW-1185">Reference proteome</keyword>
<dbReference type="HOGENOM" id="CLU_273423_0_0_1"/>
<keyword evidence="1" id="KW-0677">Repeat</keyword>
<dbReference type="STRING" id="1279085.S0E734"/>
<dbReference type="EMBL" id="HF679028">
    <property type="protein sequence ID" value="CCT69532.1"/>
    <property type="molecule type" value="Genomic_DNA"/>
</dbReference>
<gene>
    <name evidence="4" type="ORF">FFUJ_05424</name>
</gene>
<evidence type="ECO:0000313" key="4">
    <source>
        <dbReference type="EMBL" id="CCT69532.1"/>
    </source>
</evidence>
<accession>S0E734</accession>
<dbReference type="GeneID" id="35398903"/>
<dbReference type="RefSeq" id="XP_023431612.1">
    <property type="nucleotide sequence ID" value="XM_023578633.1"/>
</dbReference>
<dbReference type="SUPFAM" id="SSF52540">
    <property type="entry name" value="P-loop containing nucleoside triphosphate hydrolases"/>
    <property type="match status" value="1"/>
</dbReference>
<dbReference type="InterPro" id="IPR011990">
    <property type="entry name" value="TPR-like_helical_dom_sf"/>
</dbReference>
<dbReference type="Gene3D" id="3.40.50.300">
    <property type="entry name" value="P-loop containing nucleotide triphosphate hydrolases"/>
    <property type="match status" value="1"/>
</dbReference>
<evidence type="ECO:0000256" key="2">
    <source>
        <dbReference type="SAM" id="MobiDB-lite"/>
    </source>
</evidence>
<dbReference type="InterPro" id="IPR056884">
    <property type="entry name" value="NPHP3-like_N"/>
</dbReference>
<evidence type="ECO:0000259" key="3">
    <source>
        <dbReference type="Pfam" id="PF24883"/>
    </source>
</evidence>